<sequence>MHGEDVHLAEIERQIAATAAKLRELIEQSASHVAAMSEELVGQRIDDQAARLEILIRRRDELLRARSGED</sequence>
<evidence type="ECO:0000313" key="3">
    <source>
        <dbReference type="Proteomes" id="UP000181962"/>
    </source>
</evidence>
<accession>A0A1L3FQR7</accession>
<dbReference type="Proteomes" id="UP000181962">
    <property type="component" value="Chromosome"/>
</dbReference>
<dbReference type="AlphaFoldDB" id="A0A1L3FQR7"/>
<gene>
    <name evidence="2" type="ORF">BKD09_45910</name>
</gene>
<organism evidence="2 3">
    <name type="scientific">Bradyrhizobium japonicum</name>
    <dbReference type="NCBI Taxonomy" id="375"/>
    <lineage>
        <taxon>Bacteria</taxon>
        <taxon>Pseudomonadati</taxon>
        <taxon>Pseudomonadota</taxon>
        <taxon>Alphaproteobacteria</taxon>
        <taxon>Hyphomicrobiales</taxon>
        <taxon>Nitrobacteraceae</taxon>
        <taxon>Bradyrhizobium</taxon>
    </lineage>
</organism>
<feature type="coiled-coil region" evidence="1">
    <location>
        <begin position="8"/>
        <end position="65"/>
    </location>
</feature>
<dbReference type="RefSeq" id="WP_071916785.1">
    <property type="nucleotide sequence ID" value="NZ_CP017637.1"/>
</dbReference>
<reference evidence="2 3" key="1">
    <citation type="submission" date="2016-11" db="EMBL/GenBank/DDBJ databases">
        <title>Complete Genome Sequence of Bradyrhizobium sp. strain J5, an isolated from soybean nodule in Hokkaido.</title>
        <authorList>
            <person name="Kanehara K."/>
        </authorList>
    </citation>
    <scope>NUCLEOTIDE SEQUENCE [LARGE SCALE GENOMIC DNA]</scope>
    <source>
        <strain evidence="2 3">J5</strain>
    </source>
</reference>
<dbReference type="OrthoDB" id="8452991at2"/>
<name>A0A1L3FQR7_BRAJP</name>
<keyword evidence="1" id="KW-0175">Coiled coil</keyword>
<evidence type="ECO:0000313" key="2">
    <source>
        <dbReference type="EMBL" id="APG15643.1"/>
    </source>
</evidence>
<evidence type="ECO:0000256" key="1">
    <source>
        <dbReference type="SAM" id="Coils"/>
    </source>
</evidence>
<proteinExistence type="predicted"/>
<protein>
    <submittedName>
        <fullName evidence="2">Uncharacterized protein</fullName>
    </submittedName>
</protein>
<dbReference type="EMBL" id="CP017637">
    <property type="protein sequence ID" value="APG15643.1"/>
    <property type="molecule type" value="Genomic_DNA"/>
</dbReference>